<dbReference type="GO" id="GO:0005524">
    <property type="term" value="F:ATP binding"/>
    <property type="evidence" value="ECO:0007669"/>
    <property type="project" value="InterPro"/>
</dbReference>
<name>A0AAW1X253_RUBAR</name>
<keyword evidence="4" id="KW-1133">Transmembrane helix</keyword>
<dbReference type="PROSITE" id="PS50011">
    <property type="entry name" value="PROTEIN_KINASE_DOM"/>
    <property type="match status" value="1"/>
</dbReference>
<evidence type="ECO:0000256" key="5">
    <source>
        <dbReference type="ARBA" id="ARBA00023136"/>
    </source>
</evidence>
<evidence type="ECO:0000256" key="2">
    <source>
        <dbReference type="ARBA" id="ARBA00022692"/>
    </source>
</evidence>
<feature type="domain" description="Protein kinase" evidence="6">
    <location>
        <begin position="1"/>
        <end position="200"/>
    </location>
</feature>
<keyword evidence="5" id="KW-0472">Membrane</keyword>
<evidence type="ECO:0000313" key="7">
    <source>
        <dbReference type="EMBL" id="KAK9929700.1"/>
    </source>
</evidence>
<evidence type="ECO:0000259" key="6">
    <source>
        <dbReference type="PROSITE" id="PS50011"/>
    </source>
</evidence>
<dbReference type="PANTHER" id="PTHR47974">
    <property type="entry name" value="OS07G0415500 PROTEIN"/>
    <property type="match status" value="1"/>
</dbReference>
<evidence type="ECO:0000256" key="3">
    <source>
        <dbReference type="ARBA" id="ARBA00022729"/>
    </source>
</evidence>
<dbReference type="InterPro" id="IPR000719">
    <property type="entry name" value="Prot_kinase_dom"/>
</dbReference>
<dbReference type="Proteomes" id="UP001457282">
    <property type="component" value="Unassembled WGS sequence"/>
</dbReference>
<protein>
    <recommendedName>
        <fullName evidence="6">Protein kinase domain-containing protein</fullName>
    </recommendedName>
</protein>
<evidence type="ECO:0000313" key="8">
    <source>
        <dbReference type="Proteomes" id="UP001457282"/>
    </source>
</evidence>
<dbReference type="Gene3D" id="1.10.510.10">
    <property type="entry name" value="Transferase(Phosphotransferase) domain 1"/>
    <property type="match status" value="1"/>
</dbReference>
<keyword evidence="2" id="KW-0812">Transmembrane</keyword>
<dbReference type="SUPFAM" id="SSF56112">
    <property type="entry name" value="Protein kinase-like (PK-like)"/>
    <property type="match status" value="1"/>
</dbReference>
<dbReference type="AlphaFoldDB" id="A0AAW1X253"/>
<keyword evidence="8" id="KW-1185">Reference proteome</keyword>
<sequence>MARGLAYLHCGCEPKIIHCDIKPENILLHDDLQVKISDFGLAKLISNEKSKLLTTLRGTRGYLAPEWLTSCGITDKTDVYSYGMVLLELVRGRRNCSFQRSGTENGEGNGPSFSSTSSELHVMYFPLIALEMHMLKRYMELADPRLEGQVRNEEVEKLVRVALCCVHVVPTLRPKRVTRCQMRSAEEEVVSLIAQENTYI</sequence>
<accession>A0AAW1X253</accession>
<dbReference type="InterPro" id="IPR008271">
    <property type="entry name" value="Ser/Thr_kinase_AS"/>
</dbReference>
<dbReference type="GO" id="GO:0016020">
    <property type="term" value="C:membrane"/>
    <property type="evidence" value="ECO:0007669"/>
    <property type="project" value="UniProtKB-SubCell"/>
</dbReference>
<evidence type="ECO:0000256" key="1">
    <source>
        <dbReference type="ARBA" id="ARBA00004167"/>
    </source>
</evidence>
<comment type="caution">
    <text evidence="7">The sequence shown here is derived from an EMBL/GenBank/DDBJ whole genome shotgun (WGS) entry which is preliminary data.</text>
</comment>
<proteinExistence type="predicted"/>
<dbReference type="PROSITE" id="PS00108">
    <property type="entry name" value="PROTEIN_KINASE_ST"/>
    <property type="match status" value="1"/>
</dbReference>
<dbReference type="SMART" id="SM00220">
    <property type="entry name" value="S_TKc"/>
    <property type="match status" value="1"/>
</dbReference>
<dbReference type="GO" id="GO:0004672">
    <property type="term" value="F:protein kinase activity"/>
    <property type="evidence" value="ECO:0007669"/>
    <property type="project" value="InterPro"/>
</dbReference>
<dbReference type="PANTHER" id="PTHR47974:SF27">
    <property type="entry name" value="RECEPTOR-LIKE SERINE_THREONINE-PROTEIN KINASE"/>
    <property type="match status" value="1"/>
</dbReference>
<organism evidence="7 8">
    <name type="scientific">Rubus argutus</name>
    <name type="common">Southern blackberry</name>
    <dbReference type="NCBI Taxonomy" id="59490"/>
    <lineage>
        <taxon>Eukaryota</taxon>
        <taxon>Viridiplantae</taxon>
        <taxon>Streptophyta</taxon>
        <taxon>Embryophyta</taxon>
        <taxon>Tracheophyta</taxon>
        <taxon>Spermatophyta</taxon>
        <taxon>Magnoliopsida</taxon>
        <taxon>eudicotyledons</taxon>
        <taxon>Gunneridae</taxon>
        <taxon>Pentapetalae</taxon>
        <taxon>rosids</taxon>
        <taxon>fabids</taxon>
        <taxon>Rosales</taxon>
        <taxon>Rosaceae</taxon>
        <taxon>Rosoideae</taxon>
        <taxon>Rosoideae incertae sedis</taxon>
        <taxon>Rubus</taxon>
    </lineage>
</organism>
<dbReference type="InterPro" id="IPR011009">
    <property type="entry name" value="Kinase-like_dom_sf"/>
</dbReference>
<dbReference type="Pfam" id="PF00069">
    <property type="entry name" value="Pkinase"/>
    <property type="match status" value="1"/>
</dbReference>
<comment type="subcellular location">
    <subcellularLocation>
        <location evidence="1">Membrane</location>
        <topology evidence="1">Single-pass membrane protein</topology>
    </subcellularLocation>
</comment>
<keyword evidence="3" id="KW-0732">Signal</keyword>
<gene>
    <name evidence="7" type="ORF">M0R45_026788</name>
</gene>
<dbReference type="EMBL" id="JBEDUW010000005">
    <property type="protein sequence ID" value="KAK9929700.1"/>
    <property type="molecule type" value="Genomic_DNA"/>
</dbReference>
<reference evidence="7 8" key="1">
    <citation type="journal article" date="2023" name="G3 (Bethesda)">
        <title>A chromosome-length genome assembly and annotation of blackberry (Rubus argutus, cv. 'Hillquist').</title>
        <authorList>
            <person name="Bruna T."/>
            <person name="Aryal R."/>
            <person name="Dudchenko O."/>
            <person name="Sargent D.J."/>
            <person name="Mead D."/>
            <person name="Buti M."/>
            <person name="Cavallini A."/>
            <person name="Hytonen T."/>
            <person name="Andres J."/>
            <person name="Pham M."/>
            <person name="Weisz D."/>
            <person name="Mascagni F."/>
            <person name="Usai G."/>
            <person name="Natali L."/>
            <person name="Bassil N."/>
            <person name="Fernandez G.E."/>
            <person name="Lomsadze A."/>
            <person name="Armour M."/>
            <person name="Olukolu B."/>
            <person name="Poorten T."/>
            <person name="Britton C."/>
            <person name="Davik J."/>
            <person name="Ashrafi H."/>
            <person name="Aiden E.L."/>
            <person name="Borodovsky M."/>
            <person name="Worthington M."/>
        </authorList>
    </citation>
    <scope>NUCLEOTIDE SEQUENCE [LARGE SCALE GENOMIC DNA]</scope>
    <source>
        <strain evidence="7">PI 553951</strain>
    </source>
</reference>
<evidence type="ECO:0000256" key="4">
    <source>
        <dbReference type="ARBA" id="ARBA00022989"/>
    </source>
</evidence>